<evidence type="ECO:0000313" key="8">
    <source>
        <dbReference type="Proteomes" id="UP001448207"/>
    </source>
</evidence>
<dbReference type="InterPro" id="IPR029175">
    <property type="entry name" value="EXOC2/Sec5"/>
</dbReference>
<feature type="compositionally biased region" description="Low complexity" evidence="5">
    <location>
        <begin position="508"/>
        <end position="523"/>
    </location>
</feature>
<comment type="subunit">
    <text evidence="4">Component of the exocyst complex.</text>
</comment>
<evidence type="ECO:0000256" key="5">
    <source>
        <dbReference type="SAM" id="MobiDB-lite"/>
    </source>
</evidence>
<organism evidence="7 8">
    <name type="scientific">Phycomyces blakesleeanus</name>
    <dbReference type="NCBI Taxonomy" id="4837"/>
    <lineage>
        <taxon>Eukaryota</taxon>
        <taxon>Fungi</taxon>
        <taxon>Fungi incertae sedis</taxon>
        <taxon>Mucoromycota</taxon>
        <taxon>Mucoromycotina</taxon>
        <taxon>Mucoromycetes</taxon>
        <taxon>Mucorales</taxon>
        <taxon>Phycomycetaceae</taxon>
        <taxon>Phycomyces</taxon>
    </lineage>
</organism>
<dbReference type="PANTHER" id="PTHR13043">
    <property type="entry name" value="EXOCYST COMPLEX COMPONENT SEC5"/>
    <property type="match status" value="1"/>
</dbReference>
<protein>
    <recommendedName>
        <fullName evidence="4">Exocyst complex component SEC5</fullName>
    </recommendedName>
</protein>
<keyword evidence="8" id="KW-1185">Reference proteome</keyword>
<keyword evidence="2 4" id="KW-0813">Transport</keyword>
<evidence type="ECO:0000256" key="1">
    <source>
        <dbReference type="ARBA" id="ARBA00010578"/>
    </source>
</evidence>
<feature type="domain" description="Exocyst complex component EXOC2/Sec5 N-terminal" evidence="6">
    <location>
        <begin position="698"/>
        <end position="1029"/>
    </location>
</feature>
<feature type="region of interest" description="Disordered" evidence="5">
    <location>
        <begin position="508"/>
        <end position="542"/>
    </location>
</feature>
<feature type="domain" description="Exocyst complex component EXOC2/Sec5 N-terminal" evidence="6">
    <location>
        <begin position="76"/>
        <end position="657"/>
    </location>
</feature>
<dbReference type="EMBL" id="JBCLYO010000008">
    <property type="protein sequence ID" value="KAL0086246.1"/>
    <property type="molecule type" value="Genomic_DNA"/>
</dbReference>
<evidence type="ECO:0000256" key="4">
    <source>
        <dbReference type="RuleBase" id="RU365069"/>
    </source>
</evidence>
<evidence type="ECO:0000256" key="2">
    <source>
        <dbReference type="ARBA" id="ARBA00022448"/>
    </source>
</evidence>
<comment type="function">
    <text evidence="4">Component of the exocyst complex involved in the docking of exocytic vesicles with fusion sites on the plasma membrane.</text>
</comment>
<feature type="region of interest" description="Disordered" evidence="5">
    <location>
        <begin position="399"/>
        <end position="421"/>
    </location>
</feature>
<name>A0ABR3B0F1_PHYBL</name>
<evidence type="ECO:0000256" key="3">
    <source>
        <dbReference type="ARBA" id="ARBA00022483"/>
    </source>
</evidence>
<sequence length="1036" mass="116994">MQTSSTHVIHDYVEDAAIMRFYGLDTLEPDVWMDISGDDPSAESTFQQFARPGNVAEAHVAPSEAEVDSQALNDADPLGIYGSVLESEPPRNLGLSQIKEKSVIMVGNKSFQPRQFLLQVHKNTSYNDLVRGEEHLRQGVDQRAEALKSLVHTNFDRFVSAKNTIDHVYEEMKSKQLNEDQDYGTGALRAALEDANTRAEQIYGPIVERRQRVDKVRSTLTILQRYKFFFNLPSSLLESIKQSKYDTAIRDYKRGKYLYQSLNGNENIGDEVVSAMSNTETFGMTDLHRKVFEKVWAEVNKIVVELQSVLLKMLADPWRSMDEQEKTINFLFDLDTTKDPAWFYLDSQYLWIVGLMKETYEAGLEKIKLAMHSLESEESSIVRSLSLKKAIAQLSSAASNNTKNDGSNINSNSSGMGGRGGSGGISSIGISASSGGGGGGGGGGSGLGNSGINNNAGVNGIVEADIRTWRAILEMVQSLSALLHRCLPDFWRLSKAFIEGKFVKKTGNSNTSNSSNVGTAGNTDMLSDLAEGGGGGGRRRRQGVDLGKVDQCRKMARNIVDLYSSLLSTHFGLDERVLPVRRMADDSEQTVLPSFLPPNANSIHVAEYFTRIVADLANCVNDMHGIHLAGDAFSGLTELMEKARWKFVDVLCKCWERGRFYILYFQYCYHCVKRRRILLLTYIIHTHPPTHTIFFLKKKLDAKTFYMLEDWVLDPESPQCTGLLKRYYEYHKFCARSAYKMASLMAVTDDAIQQGRHDIGSDYVEKIRSSFLESTYAFLDGLVQLAFSDYVPLNERDELMLAKKRDKIDVHSMDIRILLTVSNLSFMRSTVMRKLVLLFEMAYKCSMEEDLKTLIDVVDQLDRILFNDYVKRKSLLIKDIIRQGILLSGIDWYSISKPTEVHSFVYEALMTLVMVHAQVSSVTRQLIHRALSLLLENMANDCLESFRQVERFGMGGMLQATLEIEFMHQTLSQYLTPTASETLHLIYQTLEYAYNPQQQHSGNLQSELNHVKELLVFSRKSTVVQFLCFKQNKDRR</sequence>
<reference evidence="7 8" key="1">
    <citation type="submission" date="2024-04" db="EMBL/GenBank/DDBJ databases">
        <title>Symmetric and asymmetric DNA N6-adenine methylation regulates different biological responses in Mucorales.</title>
        <authorList>
            <consortium name="Lawrence Berkeley National Laboratory"/>
            <person name="Lax C."/>
            <person name="Mondo S.J."/>
            <person name="Osorio-Concepcion M."/>
            <person name="Muszewska A."/>
            <person name="Corrochano-Luque M."/>
            <person name="Gutierrez G."/>
            <person name="Riley R."/>
            <person name="Lipzen A."/>
            <person name="Guo J."/>
            <person name="Hundley H."/>
            <person name="Amirebrahimi M."/>
            <person name="Ng V."/>
            <person name="Lorenzo-Gutierrez D."/>
            <person name="Binder U."/>
            <person name="Yang J."/>
            <person name="Song Y."/>
            <person name="Canovas D."/>
            <person name="Navarro E."/>
            <person name="Freitag M."/>
            <person name="Gabaldon T."/>
            <person name="Grigoriev I.V."/>
            <person name="Corrochano L.M."/>
            <person name="Nicolas F.E."/>
            <person name="Garre V."/>
        </authorList>
    </citation>
    <scope>NUCLEOTIDE SEQUENCE [LARGE SCALE GENOMIC DNA]</scope>
    <source>
        <strain evidence="7 8">L51</strain>
    </source>
</reference>
<dbReference type="Proteomes" id="UP001448207">
    <property type="component" value="Unassembled WGS sequence"/>
</dbReference>
<proteinExistence type="inferred from homology"/>
<comment type="caution">
    <text evidence="7">The sequence shown here is derived from an EMBL/GenBank/DDBJ whole genome shotgun (WGS) entry which is preliminary data.</text>
</comment>
<keyword evidence="3 4" id="KW-0268">Exocytosis</keyword>
<keyword evidence="4" id="KW-0653">Protein transport</keyword>
<accession>A0ABR3B0F1</accession>
<comment type="similarity">
    <text evidence="1 4">Belongs to the SEC5 family.</text>
</comment>
<dbReference type="Pfam" id="PF15469">
    <property type="entry name" value="Sec5"/>
    <property type="match status" value="2"/>
</dbReference>
<dbReference type="PANTHER" id="PTHR13043:SF1">
    <property type="entry name" value="EXOCYST COMPLEX COMPONENT 2"/>
    <property type="match status" value="1"/>
</dbReference>
<evidence type="ECO:0000313" key="7">
    <source>
        <dbReference type="EMBL" id="KAL0086246.1"/>
    </source>
</evidence>
<gene>
    <name evidence="7" type="ORF">J3Q64DRAFT_1487950</name>
</gene>
<evidence type="ECO:0000259" key="6">
    <source>
        <dbReference type="Pfam" id="PF15469"/>
    </source>
</evidence>
<dbReference type="InterPro" id="IPR039481">
    <property type="entry name" value="EXOC2/Sec5_N_dom"/>
</dbReference>